<reference evidence="2" key="1">
    <citation type="submission" date="2016-09" db="EMBL/GenBank/DDBJ databases">
        <authorList>
            <person name="Hebert L."/>
            <person name="Moumen B."/>
        </authorList>
    </citation>
    <scope>NUCLEOTIDE SEQUENCE [LARGE SCALE GENOMIC DNA]</scope>
    <source>
        <strain evidence="2">OVI</strain>
    </source>
</reference>
<protein>
    <recommendedName>
        <fullName evidence="4">Succinate dehydrogenase subunit</fullName>
    </recommendedName>
</protein>
<dbReference type="Proteomes" id="UP000195570">
    <property type="component" value="Unassembled WGS sequence"/>
</dbReference>
<gene>
    <name evidence="2" type="ORF">TEOVI_000346400</name>
</gene>
<evidence type="ECO:0000256" key="1">
    <source>
        <dbReference type="SAM" id="SignalP"/>
    </source>
</evidence>
<evidence type="ECO:0008006" key="4">
    <source>
        <dbReference type="Google" id="ProtNLM"/>
    </source>
</evidence>
<dbReference type="VEuPathDB" id="TriTrypDB:TEOVI_000346400"/>
<evidence type="ECO:0000313" key="2">
    <source>
        <dbReference type="EMBL" id="SCU71882.1"/>
    </source>
</evidence>
<feature type="signal peptide" evidence="1">
    <location>
        <begin position="1"/>
        <end position="16"/>
    </location>
</feature>
<feature type="chain" id="PRO_5009235524" description="Succinate dehydrogenase subunit" evidence="1">
    <location>
        <begin position="17"/>
        <end position="240"/>
    </location>
</feature>
<name>A0A1G4IHF1_TRYEQ</name>
<accession>A0A1G4IHF1</accession>
<proteinExistence type="predicted"/>
<dbReference type="AlphaFoldDB" id="A0A1G4IHF1"/>
<comment type="caution">
    <text evidence="2">The sequence shown here is derived from an EMBL/GenBank/DDBJ whole genome shotgun (WGS) entry which is preliminary data.</text>
</comment>
<keyword evidence="3" id="KW-1185">Reference proteome</keyword>
<keyword evidence="1" id="KW-0732">Signal</keyword>
<sequence>MRRQILGAACLVKAAAAPVLTESARGIYTTWASIPLEPWATKEPWLKRLTNQSRYRSFEFWHVPEAKAPTGIKFSSVELYLLSGIEDDTNRLLNLSWTYDFDSFWRDRVDAHEMLYNSIYKKPSFISGFLFGNYSDNEAGRKHIEKKLNYLKSVLHWAFATEHCHSAIVKARFVMQRDVWNALERERYLAGCLEVVETFKKEIPQEFAKKAIEELQNDLTAMRHWVWDCPNVKRAFPQLS</sequence>
<organism evidence="2 3">
    <name type="scientific">Trypanosoma equiperdum</name>
    <dbReference type="NCBI Taxonomy" id="5694"/>
    <lineage>
        <taxon>Eukaryota</taxon>
        <taxon>Discoba</taxon>
        <taxon>Euglenozoa</taxon>
        <taxon>Kinetoplastea</taxon>
        <taxon>Metakinetoplastina</taxon>
        <taxon>Trypanosomatida</taxon>
        <taxon>Trypanosomatidae</taxon>
        <taxon>Trypanosoma</taxon>
    </lineage>
</organism>
<dbReference type="RefSeq" id="XP_067082464.1">
    <property type="nucleotide sequence ID" value="XM_067226363.1"/>
</dbReference>
<evidence type="ECO:0000313" key="3">
    <source>
        <dbReference type="Proteomes" id="UP000195570"/>
    </source>
</evidence>
<dbReference type="GeneID" id="92377404"/>
<dbReference type="EMBL" id="CZPT02001752">
    <property type="protein sequence ID" value="SCU71882.1"/>
    <property type="molecule type" value="Genomic_DNA"/>
</dbReference>